<evidence type="ECO:0000259" key="17">
    <source>
        <dbReference type="Pfam" id="PF01416"/>
    </source>
</evidence>
<feature type="active site" description="Nucleophile" evidence="14">
    <location>
        <position position="215"/>
    </location>
</feature>
<comment type="catalytic activity">
    <reaction evidence="2">
        <text>uridine in snRNA = pseudouridine in snRNA</text>
        <dbReference type="Rhea" id="RHEA:51124"/>
        <dbReference type="Rhea" id="RHEA-COMP:12891"/>
        <dbReference type="Rhea" id="RHEA-COMP:12892"/>
        <dbReference type="ChEBI" id="CHEBI:65314"/>
        <dbReference type="ChEBI" id="CHEBI:65315"/>
    </reaction>
</comment>
<dbReference type="InterPro" id="IPR020097">
    <property type="entry name" value="PsdUridine_synth_TruA_a/b_dom"/>
</dbReference>
<feature type="compositionally biased region" description="Low complexity" evidence="16">
    <location>
        <begin position="49"/>
        <end position="64"/>
    </location>
</feature>
<evidence type="ECO:0000256" key="6">
    <source>
        <dbReference type="ARBA" id="ARBA00022694"/>
    </source>
</evidence>
<evidence type="ECO:0000256" key="3">
    <source>
        <dbReference type="ARBA" id="ARBA00004123"/>
    </source>
</evidence>
<keyword evidence="7" id="KW-0413">Isomerase</keyword>
<dbReference type="Proteomes" id="UP000283269">
    <property type="component" value="Unassembled WGS sequence"/>
</dbReference>
<protein>
    <recommendedName>
        <fullName evidence="11">tRNA pseudouridine synthase 1</fullName>
    </recommendedName>
    <alternativeName>
        <fullName evidence="12">tRNA pseudouridylate synthase 1</fullName>
    </alternativeName>
    <alternativeName>
        <fullName evidence="13">tRNA-uridine isomerase 1</fullName>
    </alternativeName>
</protein>
<dbReference type="InterPro" id="IPR020095">
    <property type="entry name" value="PsdUridine_synth_TruA_C"/>
</dbReference>
<dbReference type="OrthoDB" id="10256309at2759"/>
<dbReference type="GO" id="GO:0006397">
    <property type="term" value="P:mRNA processing"/>
    <property type="evidence" value="ECO:0007669"/>
    <property type="project" value="UniProtKB-KW"/>
</dbReference>
<reference evidence="18 19" key="1">
    <citation type="journal article" date="2018" name="Evol. Lett.">
        <title>Horizontal gene cluster transfer increased hallucinogenic mushroom diversity.</title>
        <authorList>
            <person name="Reynolds H.T."/>
            <person name="Vijayakumar V."/>
            <person name="Gluck-Thaler E."/>
            <person name="Korotkin H.B."/>
            <person name="Matheny P.B."/>
            <person name="Slot J.C."/>
        </authorList>
    </citation>
    <scope>NUCLEOTIDE SEQUENCE [LARGE SCALE GENOMIC DNA]</scope>
    <source>
        <strain evidence="18 19">2631</strain>
    </source>
</reference>
<dbReference type="Gene3D" id="3.30.70.660">
    <property type="entry name" value="Pseudouridine synthase I, catalytic domain, C-terminal subdomain"/>
    <property type="match status" value="1"/>
</dbReference>
<dbReference type="NCBIfam" id="TIGR00071">
    <property type="entry name" value="hisT_truA"/>
    <property type="match status" value="1"/>
</dbReference>
<keyword evidence="5" id="KW-0507">mRNA processing</keyword>
<feature type="binding site" evidence="15">
    <location>
        <position position="274"/>
    </location>
    <ligand>
        <name>substrate</name>
    </ligand>
</feature>
<dbReference type="InterPro" id="IPR020094">
    <property type="entry name" value="TruA/RsuA/RluB/E/F_N"/>
</dbReference>
<gene>
    <name evidence="18" type="ORF">CVT25_011610</name>
</gene>
<evidence type="ECO:0000256" key="11">
    <source>
        <dbReference type="ARBA" id="ARBA00073968"/>
    </source>
</evidence>
<evidence type="ECO:0000313" key="18">
    <source>
        <dbReference type="EMBL" id="PPQ78387.1"/>
    </source>
</evidence>
<evidence type="ECO:0000256" key="4">
    <source>
        <dbReference type="ARBA" id="ARBA00009375"/>
    </source>
</evidence>
<evidence type="ECO:0000313" key="19">
    <source>
        <dbReference type="Proteomes" id="UP000283269"/>
    </source>
</evidence>
<dbReference type="GO" id="GO:0009982">
    <property type="term" value="F:pseudouridine synthase activity"/>
    <property type="evidence" value="ECO:0007669"/>
    <property type="project" value="InterPro"/>
</dbReference>
<comment type="catalytic activity">
    <reaction evidence="1">
        <text>a uridine in mRNA = a pseudouridine in mRNA</text>
        <dbReference type="Rhea" id="RHEA:56644"/>
        <dbReference type="Rhea" id="RHEA-COMP:14658"/>
        <dbReference type="Rhea" id="RHEA-COMP:14659"/>
        <dbReference type="ChEBI" id="CHEBI:65314"/>
        <dbReference type="ChEBI" id="CHEBI:65315"/>
    </reaction>
</comment>
<dbReference type="AlphaFoldDB" id="A0A409WIQ5"/>
<evidence type="ECO:0000256" key="5">
    <source>
        <dbReference type="ARBA" id="ARBA00022664"/>
    </source>
</evidence>
<dbReference type="GO" id="GO:0031119">
    <property type="term" value="P:tRNA pseudouridine synthesis"/>
    <property type="evidence" value="ECO:0007669"/>
    <property type="project" value="InterPro"/>
</dbReference>
<comment type="subcellular location">
    <subcellularLocation>
        <location evidence="3">Nucleus</location>
    </subcellularLocation>
</comment>
<comment type="caution">
    <text evidence="18">The sequence shown here is derived from an EMBL/GenBank/DDBJ whole genome shotgun (WGS) entry which is preliminary data.</text>
</comment>
<evidence type="ECO:0000256" key="8">
    <source>
        <dbReference type="ARBA" id="ARBA00023242"/>
    </source>
</evidence>
<dbReference type="PANTHER" id="PTHR11142:SF4">
    <property type="entry name" value="PSEUDOURIDYLATE SYNTHASE 1 HOMOLOG"/>
    <property type="match status" value="1"/>
</dbReference>
<evidence type="ECO:0000256" key="10">
    <source>
        <dbReference type="ARBA" id="ARBA00053072"/>
    </source>
</evidence>
<dbReference type="InParanoid" id="A0A409WIQ5"/>
<dbReference type="CDD" id="cd02568">
    <property type="entry name" value="PseudoU_synth_PUS1_PUS2"/>
    <property type="match status" value="1"/>
</dbReference>
<evidence type="ECO:0000256" key="1">
    <source>
        <dbReference type="ARBA" id="ARBA00001166"/>
    </source>
</evidence>
<name>A0A409WIQ5_PSICY</name>
<evidence type="ECO:0000256" key="2">
    <source>
        <dbReference type="ARBA" id="ARBA00001832"/>
    </source>
</evidence>
<organism evidence="18 19">
    <name type="scientific">Psilocybe cyanescens</name>
    <dbReference type="NCBI Taxonomy" id="93625"/>
    <lineage>
        <taxon>Eukaryota</taxon>
        <taxon>Fungi</taxon>
        <taxon>Dikarya</taxon>
        <taxon>Basidiomycota</taxon>
        <taxon>Agaricomycotina</taxon>
        <taxon>Agaricomycetes</taxon>
        <taxon>Agaricomycetidae</taxon>
        <taxon>Agaricales</taxon>
        <taxon>Agaricineae</taxon>
        <taxon>Strophariaceae</taxon>
        <taxon>Psilocybe</taxon>
    </lineage>
</organism>
<dbReference type="STRING" id="93625.A0A409WIQ5"/>
<evidence type="ECO:0000256" key="7">
    <source>
        <dbReference type="ARBA" id="ARBA00023235"/>
    </source>
</evidence>
<feature type="domain" description="Pseudouridine synthase I TruA alpha/beta" evidence="17">
    <location>
        <begin position="365"/>
        <end position="469"/>
    </location>
</feature>
<evidence type="ECO:0000256" key="16">
    <source>
        <dbReference type="SAM" id="MobiDB-lite"/>
    </source>
</evidence>
<dbReference type="FunCoup" id="A0A409WIQ5">
    <property type="interactions" value="660"/>
</dbReference>
<keyword evidence="8" id="KW-0539">Nucleus</keyword>
<feature type="compositionally biased region" description="Basic and acidic residues" evidence="16">
    <location>
        <begin position="125"/>
        <end position="140"/>
    </location>
</feature>
<feature type="compositionally biased region" description="Basic residues" evidence="16">
    <location>
        <begin position="98"/>
        <end position="124"/>
    </location>
</feature>
<dbReference type="Gene3D" id="3.30.70.580">
    <property type="entry name" value="Pseudouridine synthase I, catalytic domain, N-terminal subdomain"/>
    <property type="match status" value="1"/>
</dbReference>
<comment type="similarity">
    <text evidence="4">Belongs to the tRNA pseudouridine synthase TruA family.</text>
</comment>
<evidence type="ECO:0000256" key="12">
    <source>
        <dbReference type="ARBA" id="ARBA00079072"/>
    </source>
</evidence>
<dbReference type="InterPro" id="IPR020103">
    <property type="entry name" value="PsdUridine_synth_cat_dom_sf"/>
</dbReference>
<dbReference type="GO" id="GO:0003723">
    <property type="term" value="F:RNA binding"/>
    <property type="evidence" value="ECO:0007669"/>
    <property type="project" value="InterPro"/>
</dbReference>
<sequence>MSDATSNPELKRSLDQVSASVDVDAEGMSEAKRARVVQEGMSKEHAPVASTSGSAFTSAAAADSNPSEPEGGDASDTSDIIISTTLNPDSKPIPSHHDKSKNKRPEKKKDSKKKSRGRGPGSRRTRNEEDALKDGTKGEGEGADQAPKALRYPKRQCALLVGFCGSGYSGMQIQPDHTRTIEGVLFSALVKVGAVSQDNADNPTKVNLARAARTDAGVHAAGNVVSLKMIVTIPGVKDIVAKINEELPPEIRLWGYVRTQNSFNARLICESRKYTYYFPTYLLIPPKPGSGMHRVWSGFASSSSVPSSTPSEDISTATAAPTSDISYEFWENQPAGMTTTKDEDLARKRAWRISKEQVQTLRTLASKYLGTHNFHNFTVGRDFSDRSNNRYMKKIEVSDPVMHGETEWISVLFHGQSFMLHQRKMMAALVLSCRMGTPPNVINELYEKREVFVPKMPSLGLLLEEPLFDSYNQRMAVINSKLEPKDPEYRPLIDFDIHRDKIDAFKDKFIYQNMRGVEDRDGLFDAWVRSIDAYAGNDLLYLNPSGAVPDAAVIHRGEKRANPFKEKRVFDTTSFPSNGIKEKLENVADMEEEEEVVLDKRHLAEMEG</sequence>
<dbReference type="GO" id="GO:0005634">
    <property type="term" value="C:nucleus"/>
    <property type="evidence" value="ECO:0007669"/>
    <property type="project" value="UniProtKB-SubCell"/>
</dbReference>
<dbReference type="GO" id="GO:0031120">
    <property type="term" value="P:snRNA pseudouridine synthesis"/>
    <property type="evidence" value="ECO:0007669"/>
    <property type="project" value="UniProtKB-ARBA"/>
</dbReference>
<dbReference type="InterPro" id="IPR001406">
    <property type="entry name" value="PsdUridine_synth_TruA"/>
</dbReference>
<proteinExistence type="inferred from homology"/>
<feature type="region of interest" description="Disordered" evidence="16">
    <location>
        <begin position="1"/>
        <end position="148"/>
    </location>
</feature>
<dbReference type="FunFam" id="3.30.70.660:FF:000002">
    <property type="entry name" value="tRNA pseudouridine synthase"/>
    <property type="match status" value="1"/>
</dbReference>
<comment type="function">
    <text evidence="10">Formation of pseudouridine at positions 27 and 28 in the anticodon stem and loop of transfer RNAs; at positions 34 and 36 of intron-containing precursor tRNA(Ile) and at position 35 in the intron-containing tRNA(Tyr). Catalyzes pseudouridylation at position 44 in U2 snRNA. Also catalyzes pseudouridylation of mRNAs.</text>
</comment>
<dbReference type="PANTHER" id="PTHR11142">
    <property type="entry name" value="PSEUDOURIDYLATE SYNTHASE"/>
    <property type="match status" value="1"/>
</dbReference>
<accession>A0A409WIQ5</accession>
<dbReference type="InterPro" id="IPR041708">
    <property type="entry name" value="PUS1/PUS2-like"/>
</dbReference>
<comment type="catalytic activity">
    <reaction evidence="9">
        <text>a uridine in tRNA = a pseudouridine in tRNA</text>
        <dbReference type="Rhea" id="RHEA:54572"/>
        <dbReference type="Rhea" id="RHEA-COMP:13339"/>
        <dbReference type="Rhea" id="RHEA-COMP:13934"/>
        <dbReference type="ChEBI" id="CHEBI:65314"/>
        <dbReference type="ChEBI" id="CHEBI:65315"/>
    </reaction>
</comment>
<dbReference type="FunFam" id="3.30.70.580:FF:000002">
    <property type="entry name" value="tRNA pseudouridine synthase"/>
    <property type="match status" value="1"/>
</dbReference>
<dbReference type="SUPFAM" id="SSF55120">
    <property type="entry name" value="Pseudouridine synthase"/>
    <property type="match status" value="1"/>
</dbReference>
<dbReference type="GO" id="GO:1990481">
    <property type="term" value="P:mRNA pseudouridine synthesis"/>
    <property type="evidence" value="ECO:0007669"/>
    <property type="project" value="TreeGrafter"/>
</dbReference>
<evidence type="ECO:0000256" key="13">
    <source>
        <dbReference type="ARBA" id="ARBA00080858"/>
    </source>
</evidence>
<feature type="compositionally biased region" description="Polar residues" evidence="16">
    <location>
        <begin position="75"/>
        <end position="88"/>
    </location>
</feature>
<dbReference type="Pfam" id="PF01416">
    <property type="entry name" value="PseudoU_synth_1"/>
    <property type="match status" value="1"/>
</dbReference>
<dbReference type="EMBL" id="NHYD01003420">
    <property type="protein sequence ID" value="PPQ78387.1"/>
    <property type="molecule type" value="Genomic_DNA"/>
</dbReference>
<evidence type="ECO:0000256" key="9">
    <source>
        <dbReference type="ARBA" id="ARBA00036943"/>
    </source>
</evidence>
<evidence type="ECO:0000256" key="14">
    <source>
        <dbReference type="PIRSR" id="PIRSR641708-1"/>
    </source>
</evidence>
<keyword evidence="6" id="KW-0819">tRNA processing</keyword>
<evidence type="ECO:0000256" key="15">
    <source>
        <dbReference type="PIRSR" id="PIRSR641708-2"/>
    </source>
</evidence>
<keyword evidence="19" id="KW-1185">Reference proteome</keyword>